<dbReference type="GO" id="GO:0009044">
    <property type="term" value="F:xylan 1,4-beta-xylosidase activity"/>
    <property type="evidence" value="ECO:0007669"/>
    <property type="project" value="InterPro"/>
</dbReference>
<comment type="caution">
    <text evidence="5">The sequence shown here is derived from an EMBL/GenBank/DDBJ whole genome shotgun (WGS) entry which is preliminary data.</text>
</comment>
<keyword evidence="6" id="KW-1185">Reference proteome</keyword>
<dbReference type="AlphaFoldDB" id="A0A3L6SKX5"/>
<dbReference type="GO" id="GO:0045493">
    <property type="term" value="P:xylan catabolic process"/>
    <property type="evidence" value="ECO:0007669"/>
    <property type="project" value="InterPro"/>
</dbReference>
<dbReference type="PANTHER" id="PTHR42721">
    <property type="entry name" value="SUGAR HYDROLASE-RELATED"/>
    <property type="match status" value="1"/>
</dbReference>
<dbReference type="FunFam" id="3.20.20.300:FF:000042">
    <property type="match status" value="1"/>
</dbReference>
<dbReference type="Pfam" id="PF00933">
    <property type="entry name" value="Glyco_hydro_3"/>
    <property type="match status" value="1"/>
</dbReference>
<evidence type="ECO:0000313" key="5">
    <source>
        <dbReference type="EMBL" id="RLN23281.1"/>
    </source>
</evidence>
<feature type="chain" id="PRO_5018269214" evidence="3">
    <location>
        <begin position="31"/>
        <end position="480"/>
    </location>
</feature>
<dbReference type="InterPro" id="IPR017853">
    <property type="entry name" value="GH"/>
</dbReference>
<dbReference type="EMBL" id="PQIB02000004">
    <property type="protein sequence ID" value="RLN23281.1"/>
    <property type="molecule type" value="Genomic_DNA"/>
</dbReference>
<dbReference type="InterPro" id="IPR036962">
    <property type="entry name" value="Glyco_hydro_3_N_sf"/>
</dbReference>
<dbReference type="Gene3D" id="3.40.50.1700">
    <property type="entry name" value="Glycoside hydrolase family 3 C-terminal domain"/>
    <property type="match status" value="1"/>
</dbReference>
<dbReference type="SUPFAM" id="SSF51445">
    <property type="entry name" value="(Trans)glycosidases"/>
    <property type="match status" value="1"/>
</dbReference>
<feature type="region of interest" description="Disordered" evidence="2">
    <location>
        <begin position="451"/>
        <end position="480"/>
    </location>
</feature>
<evidence type="ECO:0000313" key="6">
    <source>
        <dbReference type="Proteomes" id="UP000275267"/>
    </source>
</evidence>
<dbReference type="PANTHER" id="PTHR42721:SF11">
    <property type="entry name" value="BETA-D-XYLOSIDASE 5-RELATED"/>
    <property type="match status" value="1"/>
</dbReference>
<dbReference type="OrthoDB" id="47059at2759"/>
<keyword evidence="1 5" id="KW-0378">Hydrolase</keyword>
<gene>
    <name evidence="5" type="ORF">C2845_PM07G07580</name>
</gene>
<keyword evidence="3" id="KW-0732">Signal</keyword>
<organism evidence="5 6">
    <name type="scientific">Panicum miliaceum</name>
    <name type="common">Proso millet</name>
    <name type="synonym">Broomcorn millet</name>
    <dbReference type="NCBI Taxonomy" id="4540"/>
    <lineage>
        <taxon>Eukaryota</taxon>
        <taxon>Viridiplantae</taxon>
        <taxon>Streptophyta</taxon>
        <taxon>Embryophyta</taxon>
        <taxon>Tracheophyta</taxon>
        <taxon>Spermatophyta</taxon>
        <taxon>Magnoliopsida</taxon>
        <taxon>Liliopsida</taxon>
        <taxon>Poales</taxon>
        <taxon>Poaceae</taxon>
        <taxon>PACMAD clade</taxon>
        <taxon>Panicoideae</taxon>
        <taxon>Panicodae</taxon>
        <taxon>Paniceae</taxon>
        <taxon>Panicinae</taxon>
        <taxon>Panicum</taxon>
        <taxon>Panicum sect. Panicum</taxon>
    </lineage>
</organism>
<dbReference type="GO" id="GO:0046556">
    <property type="term" value="F:alpha-L-arabinofuranosidase activity"/>
    <property type="evidence" value="ECO:0007669"/>
    <property type="project" value="TreeGrafter"/>
</dbReference>
<sequence>MASASSFLSRCHTTLAVAVALLCAIAAVSSAAGAGGRGPITTGGRNYTRVCDPARFAAPGLDASRFRYCDASLPYTDRVRDLVGRMTLEEKVRNLGDQAEGAPRVGLPPYRWWGEALHGVSDIGPGGTWFGDVVPGATSFPLVINAAAAFNESLWRAVGAAVSTEIRAMYNLGHAELTYWSPNINVVRDPRTSAAAADPFARPIKVSSCCKHFAAYDVDAWLKADRLTFDAQVQERDMVETFERPFEMCIRDGDASCVMCSYNRINGIPACADARLLTETVRDQWQLHGYIVSDCDSVRVMVRDAMWLNYTGVEATAAAMKAGLDLDCGMFWEGARDFFTTYGVDAVRQGKIKEADVDNALTNVYLTLMRLGFFDGMPEFESLGATDVCSKEHKELAADAARQGMVVLKNDACRLPLDPNKIKSVSLVGLLEHINATDVMLGDYRGVFEPPDTRVPAGGETPENMVSKNSGVSGPLDTQI</sequence>
<feature type="compositionally biased region" description="Polar residues" evidence="2">
    <location>
        <begin position="464"/>
        <end position="480"/>
    </location>
</feature>
<dbReference type="InterPro" id="IPR001764">
    <property type="entry name" value="Glyco_hydro_3_N"/>
</dbReference>
<accession>A0A3L6SKX5</accession>
<dbReference type="STRING" id="4540.A0A3L6SKX5"/>
<evidence type="ECO:0000256" key="1">
    <source>
        <dbReference type="ARBA" id="ARBA00022801"/>
    </source>
</evidence>
<dbReference type="InterPro" id="IPR044993">
    <property type="entry name" value="BXL"/>
</dbReference>
<name>A0A3L6SKX5_PANMI</name>
<feature type="signal peptide" evidence="3">
    <location>
        <begin position="1"/>
        <end position="30"/>
    </location>
</feature>
<proteinExistence type="predicted"/>
<reference evidence="6" key="1">
    <citation type="journal article" date="2019" name="Nat. Commun.">
        <title>The genome of broomcorn millet.</title>
        <authorList>
            <person name="Zou C."/>
            <person name="Miki D."/>
            <person name="Li D."/>
            <person name="Tang Q."/>
            <person name="Xiao L."/>
            <person name="Rajput S."/>
            <person name="Deng P."/>
            <person name="Jia W."/>
            <person name="Huang R."/>
            <person name="Zhang M."/>
            <person name="Sun Y."/>
            <person name="Hu J."/>
            <person name="Fu X."/>
            <person name="Schnable P.S."/>
            <person name="Li F."/>
            <person name="Zhang H."/>
            <person name="Feng B."/>
            <person name="Zhu X."/>
            <person name="Liu R."/>
            <person name="Schnable J.C."/>
            <person name="Zhu J.-K."/>
            <person name="Zhang H."/>
        </authorList>
    </citation>
    <scope>NUCLEOTIDE SEQUENCE [LARGE SCALE GENOMIC DNA]</scope>
</reference>
<feature type="domain" description="Glycoside hydrolase family 3 N-terminal" evidence="4">
    <location>
        <begin position="180"/>
        <end position="364"/>
    </location>
</feature>
<evidence type="ECO:0000256" key="2">
    <source>
        <dbReference type="SAM" id="MobiDB-lite"/>
    </source>
</evidence>
<evidence type="ECO:0000259" key="4">
    <source>
        <dbReference type="Pfam" id="PF00933"/>
    </source>
</evidence>
<dbReference type="GO" id="GO:0031222">
    <property type="term" value="P:arabinan catabolic process"/>
    <property type="evidence" value="ECO:0007669"/>
    <property type="project" value="TreeGrafter"/>
</dbReference>
<evidence type="ECO:0000256" key="3">
    <source>
        <dbReference type="SAM" id="SignalP"/>
    </source>
</evidence>
<dbReference type="Gene3D" id="3.20.20.300">
    <property type="entry name" value="Glycoside hydrolase, family 3, N-terminal domain"/>
    <property type="match status" value="2"/>
</dbReference>
<dbReference type="InterPro" id="IPR036881">
    <property type="entry name" value="Glyco_hydro_3_C_sf"/>
</dbReference>
<protein>
    <submittedName>
        <fullName evidence="5">O-Glycosyl hydrolase superfamily protein</fullName>
    </submittedName>
</protein>
<dbReference type="Proteomes" id="UP000275267">
    <property type="component" value="Unassembled WGS sequence"/>
</dbReference>